<dbReference type="PANTHER" id="PTHR30055">
    <property type="entry name" value="HTH-TYPE TRANSCRIPTIONAL REGULATOR RUTR"/>
    <property type="match status" value="1"/>
</dbReference>
<dbReference type="SUPFAM" id="SSF48498">
    <property type="entry name" value="Tetracyclin repressor-like, C-terminal domain"/>
    <property type="match status" value="1"/>
</dbReference>
<keyword evidence="3 5" id="KW-0238">DNA-binding</keyword>
<dbReference type="SUPFAM" id="SSF46689">
    <property type="entry name" value="Homeodomain-like"/>
    <property type="match status" value="1"/>
</dbReference>
<dbReference type="AlphaFoldDB" id="A0A8J3KMZ9"/>
<evidence type="ECO:0000256" key="2">
    <source>
        <dbReference type="ARBA" id="ARBA00023015"/>
    </source>
</evidence>
<dbReference type="Gene3D" id="1.10.357.10">
    <property type="entry name" value="Tetracycline Repressor, domain 2"/>
    <property type="match status" value="1"/>
</dbReference>
<sequence>MPRQVDHDERREQLSAAVWQVVSEHGLDGLTLRAVGDAAGCTTGRVAHYFRDKNALLTHARDVMHRRMVARIDALGDFAGPRERLRAVLQEGVPLDEERRLTSTVWAYFLMAARTDPVLLAEHVVRHESWIRRVTGLLRDAYAVPPDDLELRARNLVALLEGLALCGVATPELYPPDLLVRAVDNQLELLLGAKE</sequence>
<evidence type="ECO:0000256" key="4">
    <source>
        <dbReference type="ARBA" id="ARBA00023163"/>
    </source>
</evidence>
<evidence type="ECO:0000313" key="7">
    <source>
        <dbReference type="EMBL" id="GIG03103.1"/>
    </source>
</evidence>
<dbReference type="GO" id="GO:0003700">
    <property type="term" value="F:DNA-binding transcription factor activity"/>
    <property type="evidence" value="ECO:0007669"/>
    <property type="project" value="TreeGrafter"/>
</dbReference>
<name>A0A8J3KMZ9_9ACTN</name>
<dbReference type="GO" id="GO:0000976">
    <property type="term" value="F:transcription cis-regulatory region binding"/>
    <property type="evidence" value="ECO:0007669"/>
    <property type="project" value="TreeGrafter"/>
</dbReference>
<dbReference type="Proteomes" id="UP000659904">
    <property type="component" value="Unassembled WGS sequence"/>
</dbReference>
<dbReference type="InterPro" id="IPR001647">
    <property type="entry name" value="HTH_TetR"/>
</dbReference>
<reference evidence="7 8" key="1">
    <citation type="submission" date="2021-01" db="EMBL/GenBank/DDBJ databases">
        <title>Whole genome shotgun sequence of Catellatospora citrea NBRC 14495.</title>
        <authorList>
            <person name="Komaki H."/>
            <person name="Tamura T."/>
        </authorList>
    </citation>
    <scope>NUCLEOTIDE SEQUENCE [LARGE SCALE GENOMIC DNA]</scope>
    <source>
        <strain evidence="7 8">NBRC 14495</strain>
    </source>
</reference>
<dbReference type="RefSeq" id="WP_120319337.1">
    <property type="nucleotide sequence ID" value="NZ_BONH01000071.1"/>
</dbReference>
<keyword evidence="4" id="KW-0804">Transcription</keyword>
<gene>
    <name evidence="7" type="ORF">Cci01nite_81960</name>
</gene>
<organism evidence="7 8">
    <name type="scientific">Catellatospora citrea</name>
    <dbReference type="NCBI Taxonomy" id="53366"/>
    <lineage>
        <taxon>Bacteria</taxon>
        <taxon>Bacillati</taxon>
        <taxon>Actinomycetota</taxon>
        <taxon>Actinomycetes</taxon>
        <taxon>Micromonosporales</taxon>
        <taxon>Micromonosporaceae</taxon>
        <taxon>Catellatospora</taxon>
    </lineage>
</organism>
<proteinExistence type="predicted"/>
<evidence type="ECO:0000259" key="6">
    <source>
        <dbReference type="PROSITE" id="PS50977"/>
    </source>
</evidence>
<dbReference type="EMBL" id="BONH01000071">
    <property type="protein sequence ID" value="GIG03103.1"/>
    <property type="molecule type" value="Genomic_DNA"/>
</dbReference>
<keyword evidence="1" id="KW-0678">Repressor</keyword>
<evidence type="ECO:0000256" key="1">
    <source>
        <dbReference type="ARBA" id="ARBA00022491"/>
    </source>
</evidence>
<keyword evidence="2" id="KW-0805">Transcription regulation</keyword>
<evidence type="ECO:0000256" key="3">
    <source>
        <dbReference type="ARBA" id="ARBA00023125"/>
    </source>
</evidence>
<feature type="DNA-binding region" description="H-T-H motif" evidence="5">
    <location>
        <begin position="31"/>
        <end position="50"/>
    </location>
</feature>
<dbReference type="Pfam" id="PF13977">
    <property type="entry name" value="TetR_C_6"/>
    <property type="match status" value="1"/>
</dbReference>
<evidence type="ECO:0000256" key="5">
    <source>
        <dbReference type="PROSITE-ProRule" id="PRU00335"/>
    </source>
</evidence>
<dbReference type="InterPro" id="IPR009057">
    <property type="entry name" value="Homeodomain-like_sf"/>
</dbReference>
<dbReference type="InterPro" id="IPR039538">
    <property type="entry name" value="BetI_C"/>
</dbReference>
<dbReference type="InterPro" id="IPR036271">
    <property type="entry name" value="Tet_transcr_reg_TetR-rel_C_sf"/>
</dbReference>
<comment type="caution">
    <text evidence="7">The sequence shown here is derived from an EMBL/GenBank/DDBJ whole genome shotgun (WGS) entry which is preliminary data.</text>
</comment>
<evidence type="ECO:0000313" key="8">
    <source>
        <dbReference type="Proteomes" id="UP000659904"/>
    </source>
</evidence>
<feature type="domain" description="HTH tetR-type" evidence="6">
    <location>
        <begin position="8"/>
        <end position="68"/>
    </location>
</feature>
<accession>A0A8J3KMZ9</accession>
<protein>
    <submittedName>
        <fullName evidence="7">TetR family transcriptional regulator</fullName>
    </submittedName>
</protein>
<dbReference type="Pfam" id="PF00440">
    <property type="entry name" value="TetR_N"/>
    <property type="match status" value="1"/>
</dbReference>
<dbReference type="PROSITE" id="PS50977">
    <property type="entry name" value="HTH_TETR_2"/>
    <property type="match status" value="1"/>
</dbReference>
<keyword evidence="8" id="KW-1185">Reference proteome</keyword>
<dbReference type="InterPro" id="IPR050109">
    <property type="entry name" value="HTH-type_TetR-like_transc_reg"/>
</dbReference>
<dbReference type="PANTHER" id="PTHR30055:SF228">
    <property type="entry name" value="TRANSCRIPTIONAL REGULATOR-RELATED"/>
    <property type="match status" value="1"/>
</dbReference>